<accession>A0ABR3QC46</accession>
<proteinExistence type="predicted"/>
<dbReference type="RefSeq" id="XP_069212244.1">
    <property type="nucleotide sequence ID" value="XM_069348700.1"/>
</dbReference>
<keyword evidence="2" id="KW-1185">Reference proteome</keyword>
<dbReference type="Proteomes" id="UP001565368">
    <property type="component" value="Unassembled WGS sequence"/>
</dbReference>
<protein>
    <recommendedName>
        <fullName evidence="3">F-box domain-containing protein</fullName>
    </recommendedName>
</protein>
<name>A0ABR3QC46_9TREE</name>
<evidence type="ECO:0000313" key="1">
    <source>
        <dbReference type="EMBL" id="KAL1412300.1"/>
    </source>
</evidence>
<dbReference type="EMBL" id="JBBXJM010000001">
    <property type="protein sequence ID" value="KAL1412300.1"/>
    <property type="molecule type" value="Genomic_DNA"/>
</dbReference>
<dbReference type="GeneID" id="95981087"/>
<evidence type="ECO:0008006" key="3">
    <source>
        <dbReference type="Google" id="ProtNLM"/>
    </source>
</evidence>
<reference evidence="1 2" key="1">
    <citation type="submission" date="2023-08" db="EMBL/GenBank/DDBJ databases">
        <title>Annotated Genome Sequence of Vanrija albida AlHP1.</title>
        <authorList>
            <person name="Herzog R."/>
        </authorList>
    </citation>
    <scope>NUCLEOTIDE SEQUENCE [LARGE SCALE GENOMIC DNA]</scope>
    <source>
        <strain evidence="1 2">AlHP1</strain>
    </source>
</reference>
<organism evidence="1 2">
    <name type="scientific">Vanrija albida</name>
    <dbReference type="NCBI Taxonomy" id="181172"/>
    <lineage>
        <taxon>Eukaryota</taxon>
        <taxon>Fungi</taxon>
        <taxon>Dikarya</taxon>
        <taxon>Basidiomycota</taxon>
        <taxon>Agaricomycotina</taxon>
        <taxon>Tremellomycetes</taxon>
        <taxon>Trichosporonales</taxon>
        <taxon>Trichosporonaceae</taxon>
        <taxon>Vanrija</taxon>
    </lineage>
</organism>
<evidence type="ECO:0000313" key="2">
    <source>
        <dbReference type="Proteomes" id="UP001565368"/>
    </source>
</evidence>
<comment type="caution">
    <text evidence="1">The sequence shown here is derived from an EMBL/GenBank/DDBJ whole genome shotgun (WGS) entry which is preliminary data.</text>
</comment>
<sequence length="319" mass="34997">MAPTLDHTAYPYIIDEIIAFAPLASLLQLRGTSQSFRARINALLFDHAELRISNRHPRVRALHVPKGRKFAGACIPWIPSLVHTLDVDVRTTRDRGAKNGPLPFTALRSIRRFGLPKGNGTPRLTLPDMPGTVVDYIDLSEQGPYQSVRFEGAGERQIVHLCWNELVRTSKHYAVLPGKAWPAELVFVLWPVARPADDVPGGSSVVPDQPLFMGIFQSVAGIFFRGAWGTVQCTVVGLEHIHPHNVPLLGDPAPAPPRPDLAAGVAAFRAGFTRTVGVFPGHAESAREVAADVRCVTREEWWAELGEEKELVGKWPADS</sequence>
<gene>
    <name evidence="1" type="ORF">Q8F55_000044</name>
</gene>